<name>A0A1I5JP11_9ACTN</name>
<dbReference type="OrthoDB" id="2874181at2"/>
<dbReference type="InterPro" id="IPR008922">
    <property type="entry name" value="Di-copper_centre_dom_sf"/>
</dbReference>
<organism evidence="6 7">
    <name type="scientific">Geodermatophilus dictyosporus</name>
    <dbReference type="NCBI Taxonomy" id="1523247"/>
    <lineage>
        <taxon>Bacteria</taxon>
        <taxon>Bacillati</taxon>
        <taxon>Actinomycetota</taxon>
        <taxon>Actinomycetes</taxon>
        <taxon>Geodermatophilales</taxon>
        <taxon>Geodermatophilaceae</taxon>
        <taxon>Geodermatophilus</taxon>
    </lineage>
</organism>
<feature type="domain" description="Tyrosinase copper-binding" evidence="4">
    <location>
        <begin position="67"/>
        <end position="84"/>
    </location>
</feature>
<keyword evidence="1" id="KW-0479">Metal-binding</keyword>
<dbReference type="SUPFAM" id="SSF48056">
    <property type="entry name" value="Di-copper centre-containing domain"/>
    <property type="match status" value="1"/>
</dbReference>
<feature type="domain" description="Tyrosinase copper-binding" evidence="5">
    <location>
        <begin position="210"/>
        <end position="221"/>
    </location>
</feature>
<keyword evidence="2" id="KW-0186">Copper</keyword>
<dbReference type="RefSeq" id="WP_091107179.1">
    <property type="nucleotide sequence ID" value="NZ_FOWQ01000001.1"/>
</dbReference>
<accession>A0A1I5JP11</accession>
<dbReference type="STRING" id="1523247.SAMN05660464_0917"/>
<dbReference type="Gene3D" id="1.10.1280.10">
    <property type="entry name" value="Di-copper center containing domain from catechol oxidase"/>
    <property type="match status" value="1"/>
</dbReference>
<reference evidence="7" key="1">
    <citation type="submission" date="2016-10" db="EMBL/GenBank/DDBJ databases">
        <authorList>
            <person name="Varghese N."/>
            <person name="Submissions S."/>
        </authorList>
    </citation>
    <scope>NUCLEOTIDE SEQUENCE [LARGE SCALE GENOMIC DNA]</scope>
    <source>
        <strain evidence="7">DSM 44208</strain>
    </source>
</reference>
<dbReference type="InterPro" id="IPR002227">
    <property type="entry name" value="Tyrosinase_Cu-bd"/>
</dbReference>
<evidence type="ECO:0000256" key="1">
    <source>
        <dbReference type="ARBA" id="ARBA00022723"/>
    </source>
</evidence>
<evidence type="ECO:0000313" key="6">
    <source>
        <dbReference type="EMBL" id="SFO74554.1"/>
    </source>
</evidence>
<proteinExistence type="predicted"/>
<evidence type="ECO:0000259" key="5">
    <source>
        <dbReference type="PROSITE" id="PS00498"/>
    </source>
</evidence>
<dbReference type="EMBL" id="FOWQ01000001">
    <property type="protein sequence ID" value="SFO74554.1"/>
    <property type="molecule type" value="Genomic_DNA"/>
</dbReference>
<evidence type="ECO:0000313" key="7">
    <source>
        <dbReference type="Proteomes" id="UP000198857"/>
    </source>
</evidence>
<evidence type="ECO:0000256" key="3">
    <source>
        <dbReference type="SAM" id="MobiDB-lite"/>
    </source>
</evidence>
<dbReference type="PROSITE" id="PS00497">
    <property type="entry name" value="TYROSINASE_1"/>
    <property type="match status" value="1"/>
</dbReference>
<sequence>MAVGTTSSPQAGAPVRWRRSARRLTPGQVALLREAFTATMAIGDERGYNHFAGLHGLPRPMDCTVAHGRPFFLPWHRAYLYFFERALRDQVPEAMLTWWDWRTPTIPAVFAAEQDPEGRPNPLFSAPVDPIALEQGAAARPPVLAAEWTERDPGAPGTPPLPTAQDVQSALEQTDYSSFTEALEELHNRVHLWTGGRFGHMRLVEFSSFDPIFWAHHAMVDRIWRLWQLGHPGARPPASILRTALSPFPMTVEQTLDTTALGYDYAVSTSSASTP</sequence>
<dbReference type="GO" id="GO:0016491">
    <property type="term" value="F:oxidoreductase activity"/>
    <property type="evidence" value="ECO:0007669"/>
    <property type="project" value="InterPro"/>
</dbReference>
<gene>
    <name evidence="6" type="ORF">SAMN05660464_0917</name>
</gene>
<dbReference type="GO" id="GO:0046872">
    <property type="term" value="F:metal ion binding"/>
    <property type="evidence" value="ECO:0007669"/>
    <property type="project" value="UniProtKB-KW"/>
</dbReference>
<evidence type="ECO:0000259" key="4">
    <source>
        <dbReference type="PROSITE" id="PS00497"/>
    </source>
</evidence>
<dbReference type="PANTHER" id="PTHR11474">
    <property type="entry name" value="TYROSINASE FAMILY MEMBER"/>
    <property type="match status" value="1"/>
</dbReference>
<dbReference type="InterPro" id="IPR050316">
    <property type="entry name" value="Tyrosinase/Hemocyanin"/>
</dbReference>
<dbReference type="AlphaFoldDB" id="A0A1I5JP11"/>
<protein>
    <submittedName>
        <fullName evidence="6">Tyrosinase</fullName>
    </submittedName>
</protein>
<evidence type="ECO:0000256" key="2">
    <source>
        <dbReference type="ARBA" id="ARBA00023008"/>
    </source>
</evidence>
<dbReference type="PRINTS" id="PR00092">
    <property type="entry name" value="TYROSINASE"/>
</dbReference>
<dbReference type="PROSITE" id="PS00498">
    <property type="entry name" value="TYROSINASE_2"/>
    <property type="match status" value="1"/>
</dbReference>
<dbReference type="Proteomes" id="UP000198857">
    <property type="component" value="Unassembled WGS sequence"/>
</dbReference>
<feature type="region of interest" description="Disordered" evidence="3">
    <location>
        <begin position="149"/>
        <end position="168"/>
    </location>
</feature>
<dbReference type="Pfam" id="PF00264">
    <property type="entry name" value="Tyrosinase"/>
    <property type="match status" value="1"/>
</dbReference>
<dbReference type="PANTHER" id="PTHR11474:SF76">
    <property type="entry name" value="SHKT DOMAIN-CONTAINING PROTEIN"/>
    <property type="match status" value="1"/>
</dbReference>
<keyword evidence="7" id="KW-1185">Reference proteome</keyword>